<evidence type="ECO:0000313" key="3">
    <source>
        <dbReference type="Proteomes" id="UP000189443"/>
    </source>
</evidence>
<protein>
    <submittedName>
        <fullName evidence="2">Uncharacterized protein</fullName>
    </submittedName>
</protein>
<dbReference type="Proteomes" id="UP000189443">
    <property type="component" value="Chromosome"/>
</dbReference>
<sequence>MTTTVTPSDIISPDATREMLWQMRITQPQIAGARADDSADTGCSPAPPTTPLHLDGSRTQPLAQGPSGFLPTGRNSGE</sequence>
<organism evidence="2 3">
    <name type="scientific">Streptomyces pactum</name>
    <dbReference type="NCBI Taxonomy" id="68249"/>
    <lineage>
        <taxon>Bacteria</taxon>
        <taxon>Bacillati</taxon>
        <taxon>Actinomycetota</taxon>
        <taxon>Actinomycetes</taxon>
        <taxon>Kitasatosporales</taxon>
        <taxon>Streptomycetaceae</taxon>
        <taxon>Streptomyces</taxon>
    </lineage>
</organism>
<dbReference type="KEGG" id="spac:B1H29_35695"/>
<gene>
    <name evidence="2" type="ORF">B1H29_35695</name>
</gene>
<keyword evidence="3" id="KW-1185">Reference proteome</keyword>
<name>A0A1S6JIA8_9ACTN</name>
<feature type="region of interest" description="Disordered" evidence="1">
    <location>
        <begin position="30"/>
        <end position="78"/>
    </location>
</feature>
<dbReference type="AlphaFoldDB" id="A0A1S6JIA8"/>
<evidence type="ECO:0000313" key="2">
    <source>
        <dbReference type="EMBL" id="AQS71493.1"/>
    </source>
</evidence>
<proteinExistence type="predicted"/>
<dbReference type="EMBL" id="CP019724">
    <property type="protein sequence ID" value="AQS71493.1"/>
    <property type="molecule type" value="Genomic_DNA"/>
</dbReference>
<accession>A0A1S6JIA8</accession>
<evidence type="ECO:0000256" key="1">
    <source>
        <dbReference type="SAM" id="MobiDB-lite"/>
    </source>
</evidence>
<reference evidence="2 3" key="1">
    <citation type="submission" date="2017-02" db="EMBL/GenBank/DDBJ databases">
        <title>Streptomyces pactum ACT12 Genome sequencing and assembly.</title>
        <authorList>
            <person name="Xue Q."/>
            <person name="Yan X."/>
            <person name="Jia L."/>
            <person name="Yan H."/>
        </authorList>
    </citation>
    <scope>NUCLEOTIDE SEQUENCE [LARGE SCALE GENOMIC DNA]</scope>
    <source>
        <strain evidence="2 3">ACT12</strain>
    </source>
</reference>